<keyword evidence="8" id="KW-1185">Reference proteome</keyword>
<evidence type="ECO:0000313" key="7">
    <source>
        <dbReference type="EMBL" id="SFA79006.1"/>
    </source>
</evidence>
<dbReference type="PANTHER" id="PTHR30532:SF24">
    <property type="entry name" value="FERRIC ENTEROBACTIN-BINDING PERIPLASMIC PROTEIN FEPB"/>
    <property type="match status" value="1"/>
</dbReference>
<evidence type="ECO:0000256" key="1">
    <source>
        <dbReference type="ARBA" id="ARBA00004196"/>
    </source>
</evidence>
<feature type="domain" description="Fe/B12 periplasmic-binding" evidence="6">
    <location>
        <begin position="64"/>
        <end position="331"/>
    </location>
</feature>
<comment type="similarity">
    <text evidence="2">Belongs to the bacterial solute-binding protein 8 family.</text>
</comment>
<sequence length="333" mass="35043">MFHGIRRRALGVIAVAAFALTACGSTGDSGNADGAEPAPGDASAYPVTINTMFGDVTVPEKPKRVVALGWSDAETALALGVQPVGASDWLGFGGNGVGPWAEGRYDEPPTMLGTTEINYEQVAALQPDLILNTRSDGKKDIHDKLAQIAPTVGPPQDVVPYGTTWQQQMTMVSTALGLVDEGEQRIKEVETAFDEAAAAHPEFDGKQVGLGAYFGSQYGAYVQGDSRVAFMSEFGFRNKPEIDALAEGNFYVEVSAERLDLLSADLTVVFPIGDEAAKLRADPLLNGISAAQQGRLLVLDDQTLISAFSGGSTLATKYAIDNAVPLFAQTLAG</sequence>
<gene>
    <name evidence="7" type="ORF">SAMN05216266_101445</name>
</gene>
<feature type="chain" id="PRO_5038567740" evidence="5">
    <location>
        <begin position="25"/>
        <end position="333"/>
    </location>
</feature>
<dbReference type="Proteomes" id="UP000243799">
    <property type="component" value="Unassembled WGS sequence"/>
</dbReference>
<evidence type="ECO:0000313" key="8">
    <source>
        <dbReference type="Proteomes" id="UP000243799"/>
    </source>
</evidence>
<dbReference type="STRING" id="490629.SAMN05216266_101445"/>
<dbReference type="RefSeq" id="WP_245788081.1">
    <property type="nucleotide sequence ID" value="NZ_FOKG01000001.1"/>
</dbReference>
<dbReference type="GO" id="GO:1901678">
    <property type="term" value="P:iron coordination entity transport"/>
    <property type="evidence" value="ECO:0007669"/>
    <property type="project" value="UniProtKB-ARBA"/>
</dbReference>
<feature type="signal peptide" evidence="5">
    <location>
        <begin position="1"/>
        <end position="24"/>
    </location>
</feature>
<dbReference type="Gene3D" id="3.40.50.1980">
    <property type="entry name" value="Nitrogenase molybdenum iron protein domain"/>
    <property type="match status" value="2"/>
</dbReference>
<evidence type="ECO:0000256" key="2">
    <source>
        <dbReference type="ARBA" id="ARBA00008814"/>
    </source>
</evidence>
<evidence type="ECO:0000259" key="6">
    <source>
        <dbReference type="PROSITE" id="PS50983"/>
    </source>
</evidence>
<accession>A0A1I0VTJ0</accession>
<evidence type="ECO:0000256" key="4">
    <source>
        <dbReference type="ARBA" id="ARBA00022729"/>
    </source>
</evidence>
<name>A0A1I0VTJ0_9PSEU</name>
<reference evidence="8" key="1">
    <citation type="submission" date="2016-10" db="EMBL/GenBank/DDBJ databases">
        <authorList>
            <person name="Varghese N."/>
            <person name="Submissions S."/>
        </authorList>
    </citation>
    <scope>NUCLEOTIDE SEQUENCE [LARGE SCALE GENOMIC DNA]</scope>
    <source>
        <strain evidence="8">CGMCC 4.3568</strain>
    </source>
</reference>
<dbReference type="GO" id="GO:0030288">
    <property type="term" value="C:outer membrane-bounded periplasmic space"/>
    <property type="evidence" value="ECO:0007669"/>
    <property type="project" value="TreeGrafter"/>
</dbReference>
<protein>
    <submittedName>
        <fullName evidence="7">Iron complex transport system substrate-binding protein</fullName>
    </submittedName>
</protein>
<dbReference type="CDD" id="cd01146">
    <property type="entry name" value="FhuD"/>
    <property type="match status" value="1"/>
</dbReference>
<evidence type="ECO:0000256" key="5">
    <source>
        <dbReference type="SAM" id="SignalP"/>
    </source>
</evidence>
<comment type="subcellular location">
    <subcellularLocation>
        <location evidence="1">Cell envelope</location>
    </subcellularLocation>
</comment>
<dbReference type="InterPro" id="IPR051313">
    <property type="entry name" value="Bact_iron-sidero_bind"/>
</dbReference>
<dbReference type="AlphaFoldDB" id="A0A1I0VTJ0"/>
<dbReference type="InterPro" id="IPR002491">
    <property type="entry name" value="ABC_transptr_periplasmic_BD"/>
</dbReference>
<keyword evidence="3" id="KW-0813">Transport</keyword>
<dbReference type="PANTHER" id="PTHR30532">
    <property type="entry name" value="IRON III DICITRATE-BINDING PERIPLASMIC PROTEIN"/>
    <property type="match status" value="1"/>
</dbReference>
<proteinExistence type="inferred from homology"/>
<dbReference type="PROSITE" id="PS51257">
    <property type="entry name" value="PROKAR_LIPOPROTEIN"/>
    <property type="match status" value="1"/>
</dbReference>
<dbReference type="Pfam" id="PF01497">
    <property type="entry name" value="Peripla_BP_2"/>
    <property type="match status" value="1"/>
</dbReference>
<dbReference type="EMBL" id="FOKG01000001">
    <property type="protein sequence ID" value="SFA79006.1"/>
    <property type="molecule type" value="Genomic_DNA"/>
</dbReference>
<keyword evidence="4 5" id="KW-0732">Signal</keyword>
<evidence type="ECO:0000256" key="3">
    <source>
        <dbReference type="ARBA" id="ARBA00022448"/>
    </source>
</evidence>
<dbReference type="SUPFAM" id="SSF53807">
    <property type="entry name" value="Helical backbone' metal receptor"/>
    <property type="match status" value="1"/>
</dbReference>
<dbReference type="PROSITE" id="PS50983">
    <property type="entry name" value="FE_B12_PBP"/>
    <property type="match status" value="1"/>
</dbReference>
<organism evidence="7 8">
    <name type="scientific">Amycolatopsis marina</name>
    <dbReference type="NCBI Taxonomy" id="490629"/>
    <lineage>
        <taxon>Bacteria</taxon>
        <taxon>Bacillati</taxon>
        <taxon>Actinomycetota</taxon>
        <taxon>Actinomycetes</taxon>
        <taxon>Pseudonocardiales</taxon>
        <taxon>Pseudonocardiaceae</taxon>
        <taxon>Amycolatopsis</taxon>
    </lineage>
</organism>